<dbReference type="RefSeq" id="WP_139674810.1">
    <property type="nucleotide sequence ID" value="NZ_VDMN01000001.1"/>
</dbReference>
<dbReference type="InterPro" id="IPR035069">
    <property type="entry name" value="TTHA1013/TTHA0281-like"/>
</dbReference>
<dbReference type="Gene3D" id="3.30.2390.10">
    <property type="entry name" value="TTHA1013-like"/>
    <property type="match status" value="1"/>
</dbReference>
<dbReference type="InterPro" id="IPR015066">
    <property type="entry name" value="DUF1902"/>
</dbReference>
<dbReference type="EMBL" id="VDMN01000001">
    <property type="protein sequence ID" value="TNM65977.1"/>
    <property type="molecule type" value="Genomic_DNA"/>
</dbReference>
<feature type="domain" description="DUF1902" evidence="1">
    <location>
        <begin position="7"/>
        <end position="56"/>
    </location>
</feature>
<evidence type="ECO:0000313" key="2">
    <source>
        <dbReference type="EMBL" id="TNM65977.1"/>
    </source>
</evidence>
<accession>A0A5C4XRU3</accession>
<dbReference type="OrthoDB" id="7205622at2"/>
<evidence type="ECO:0000259" key="1">
    <source>
        <dbReference type="Pfam" id="PF08972"/>
    </source>
</evidence>
<dbReference type="Proteomes" id="UP000311605">
    <property type="component" value="Unassembled WGS sequence"/>
</dbReference>
<dbReference type="AlphaFoldDB" id="A0A5C4XRU3"/>
<reference evidence="2 3" key="1">
    <citation type="submission" date="2019-06" db="EMBL/GenBank/DDBJ databases">
        <title>The draft genome of Rhizobium smilacinae PTYR-5.</title>
        <authorList>
            <person name="Liu L."/>
            <person name="Li L."/>
            <person name="Zhang X."/>
        </authorList>
    </citation>
    <scope>NUCLEOTIDE SEQUENCE [LARGE SCALE GENOMIC DNA]</scope>
    <source>
        <strain evidence="2 3">PTYR-5</strain>
    </source>
</reference>
<keyword evidence="3" id="KW-1185">Reference proteome</keyword>
<dbReference type="SUPFAM" id="SSF143100">
    <property type="entry name" value="TTHA1013/TTHA0281-like"/>
    <property type="match status" value="1"/>
</dbReference>
<comment type="caution">
    <text evidence="2">The sequence shown here is derived from an EMBL/GenBank/DDBJ whole genome shotgun (WGS) entry which is preliminary data.</text>
</comment>
<organism evidence="2 3">
    <name type="scientific">Aliirhizobium smilacinae</name>
    <dbReference type="NCBI Taxonomy" id="1395944"/>
    <lineage>
        <taxon>Bacteria</taxon>
        <taxon>Pseudomonadati</taxon>
        <taxon>Pseudomonadota</taxon>
        <taxon>Alphaproteobacteria</taxon>
        <taxon>Hyphomicrobiales</taxon>
        <taxon>Rhizobiaceae</taxon>
        <taxon>Aliirhizobium</taxon>
    </lineage>
</organism>
<protein>
    <submittedName>
        <fullName evidence="2">DUF1902 domain-containing protein</fullName>
    </submittedName>
</protein>
<evidence type="ECO:0000313" key="3">
    <source>
        <dbReference type="Proteomes" id="UP000311605"/>
    </source>
</evidence>
<gene>
    <name evidence="2" type="ORF">FHP24_07070</name>
</gene>
<dbReference type="Pfam" id="PF08972">
    <property type="entry name" value="DUF1902"/>
    <property type="match status" value="1"/>
</dbReference>
<name>A0A5C4XRU3_9HYPH</name>
<sequence>MVMKRTFFVKAVWDAEAKVFYSESDIDGLHIEAPTVDAFEDVLFDAAIDLIVANHMSAADLADTPIRDLIPAILWERPTAIPAAA</sequence>
<proteinExistence type="predicted"/>